<dbReference type="PANTHER" id="PTHR30290">
    <property type="entry name" value="PERIPLASMIC BINDING COMPONENT OF ABC TRANSPORTER"/>
    <property type="match status" value="1"/>
</dbReference>
<dbReference type="GO" id="GO:0043190">
    <property type="term" value="C:ATP-binding cassette (ABC) transporter complex"/>
    <property type="evidence" value="ECO:0007669"/>
    <property type="project" value="InterPro"/>
</dbReference>
<evidence type="ECO:0000313" key="6">
    <source>
        <dbReference type="Proteomes" id="UP000192408"/>
    </source>
</evidence>
<dbReference type="InterPro" id="IPR039424">
    <property type="entry name" value="SBP_5"/>
</dbReference>
<dbReference type="Proteomes" id="UP000192408">
    <property type="component" value="Unassembled WGS sequence"/>
</dbReference>
<evidence type="ECO:0000256" key="2">
    <source>
        <dbReference type="ARBA" id="ARBA00022729"/>
    </source>
</evidence>
<evidence type="ECO:0000256" key="3">
    <source>
        <dbReference type="SAM" id="SignalP"/>
    </source>
</evidence>
<feature type="signal peptide" evidence="3">
    <location>
        <begin position="1"/>
        <end position="20"/>
    </location>
</feature>
<evidence type="ECO:0000259" key="4">
    <source>
        <dbReference type="Pfam" id="PF00496"/>
    </source>
</evidence>
<sequence>MKSFVAAALALTALSAPVQAETLRISHELGYGGAESLDPISPTPFSQLSQTVFSRLVRQGEQDQAVPDLATEWTASADAKTWTFKLREGVKFHNGADFSADDVVYSLTRIQSETIDSPARAVLEIVESVTALDPQTVQIQLKSAHADFPILLMDYRVRIMNKASCNNEMSKLCESDNGTGPYKVVQLDPLGTTQLTRFDGYWEGPAKIENLDIIAIPDQQARVSAMQAGQIDLLPSVTSQQQALFADNSRYTIQNVPTGRWAGLIMRTDTAPFDNPKVRQALRIFADRDAFGKLVMGENGYIVSCDTPVWSGDQYATEMACAADIDGAKKLLAEAGYPNGIDVTLHYSDVDYGTLRLAEVYQQQAKTAGINVKLALTPADGYWTDTWMVEPFFVTSWFQRQADQVFNEIYRGGAKWNESHWNNAKFDQNLDAARQELDFIKRKAIYRELQQQLFAEGGAFIPFHQNAVRVISAKLSGLAADTEEMAIRFQDLEKN</sequence>
<reference evidence="6" key="1">
    <citation type="submission" date="2017-04" db="EMBL/GenBank/DDBJ databases">
        <authorList>
            <person name="Varghese N."/>
            <person name="Submissions S."/>
        </authorList>
    </citation>
    <scope>NUCLEOTIDE SEQUENCE [LARGE SCALE GENOMIC DNA]</scope>
    <source>
        <strain evidence="6">DSM 23072</strain>
    </source>
</reference>
<dbReference type="EMBL" id="FWWV01000002">
    <property type="protein sequence ID" value="SMB80028.1"/>
    <property type="molecule type" value="Genomic_DNA"/>
</dbReference>
<protein>
    <submittedName>
        <fullName evidence="5">Peptide/nickel transport system substrate-binding protein</fullName>
    </submittedName>
</protein>
<dbReference type="AlphaFoldDB" id="A0A1W1UFY8"/>
<organism evidence="5 6">
    <name type="scientific">Pasteurella testudinis DSM 23072</name>
    <dbReference type="NCBI Taxonomy" id="1122938"/>
    <lineage>
        <taxon>Bacteria</taxon>
        <taxon>Pseudomonadati</taxon>
        <taxon>Pseudomonadota</taxon>
        <taxon>Gammaproteobacteria</taxon>
        <taxon>Pasteurellales</taxon>
        <taxon>Pasteurellaceae</taxon>
        <taxon>Pasteurella</taxon>
    </lineage>
</organism>
<dbReference type="SUPFAM" id="SSF53850">
    <property type="entry name" value="Periplasmic binding protein-like II"/>
    <property type="match status" value="1"/>
</dbReference>
<keyword evidence="2 3" id="KW-0732">Signal</keyword>
<evidence type="ECO:0000256" key="1">
    <source>
        <dbReference type="ARBA" id="ARBA00005695"/>
    </source>
</evidence>
<accession>A0A1W1UFY8</accession>
<comment type="similarity">
    <text evidence="1">Belongs to the bacterial solute-binding protein 5 family.</text>
</comment>
<proteinExistence type="inferred from homology"/>
<feature type="chain" id="PRO_5012303289" evidence="3">
    <location>
        <begin position="21"/>
        <end position="495"/>
    </location>
</feature>
<dbReference type="Gene3D" id="3.90.76.10">
    <property type="entry name" value="Dipeptide-binding Protein, Domain 1"/>
    <property type="match status" value="1"/>
</dbReference>
<name>A0A1W1UFY8_9PAST</name>
<dbReference type="GO" id="GO:1904680">
    <property type="term" value="F:peptide transmembrane transporter activity"/>
    <property type="evidence" value="ECO:0007669"/>
    <property type="project" value="TreeGrafter"/>
</dbReference>
<dbReference type="Pfam" id="PF00496">
    <property type="entry name" value="SBP_bac_5"/>
    <property type="match status" value="1"/>
</dbReference>
<dbReference type="PROSITE" id="PS01040">
    <property type="entry name" value="SBP_BACTERIAL_5"/>
    <property type="match status" value="1"/>
</dbReference>
<keyword evidence="6" id="KW-1185">Reference proteome</keyword>
<evidence type="ECO:0000313" key="5">
    <source>
        <dbReference type="EMBL" id="SMB80028.1"/>
    </source>
</evidence>
<dbReference type="PIRSF" id="PIRSF002741">
    <property type="entry name" value="MppA"/>
    <property type="match status" value="1"/>
</dbReference>
<dbReference type="GO" id="GO:0030288">
    <property type="term" value="C:outer membrane-bounded periplasmic space"/>
    <property type="evidence" value="ECO:0007669"/>
    <property type="project" value="UniProtKB-ARBA"/>
</dbReference>
<dbReference type="Gene3D" id="3.10.105.10">
    <property type="entry name" value="Dipeptide-binding Protein, Domain 3"/>
    <property type="match status" value="1"/>
</dbReference>
<dbReference type="STRING" id="1122938.SAMN05660772_00524"/>
<dbReference type="InterPro" id="IPR030678">
    <property type="entry name" value="Peptide/Ni-bd"/>
</dbReference>
<dbReference type="InterPro" id="IPR000914">
    <property type="entry name" value="SBP_5_dom"/>
</dbReference>
<dbReference type="CDD" id="cd08503">
    <property type="entry name" value="PBP2_NikA_DppA_OppA_like_17"/>
    <property type="match status" value="1"/>
</dbReference>
<dbReference type="InterPro" id="IPR023765">
    <property type="entry name" value="SBP_5_CS"/>
</dbReference>
<feature type="domain" description="Solute-binding protein family 5" evidence="4">
    <location>
        <begin position="65"/>
        <end position="401"/>
    </location>
</feature>
<dbReference type="GO" id="GO:0015833">
    <property type="term" value="P:peptide transport"/>
    <property type="evidence" value="ECO:0007669"/>
    <property type="project" value="TreeGrafter"/>
</dbReference>
<dbReference type="Gene3D" id="3.40.190.10">
    <property type="entry name" value="Periplasmic binding protein-like II"/>
    <property type="match status" value="1"/>
</dbReference>
<dbReference type="RefSeq" id="WP_084255854.1">
    <property type="nucleotide sequence ID" value="NZ_FWWV01000002.1"/>
</dbReference>
<gene>
    <name evidence="5" type="ORF">SAMN05660772_00524</name>
</gene>